<keyword evidence="3 5" id="KW-0133">Cell shape</keyword>
<dbReference type="PANTHER" id="PTHR34138">
    <property type="entry name" value="CELL SHAPE-DETERMINING PROTEIN MREC"/>
    <property type="match status" value="1"/>
</dbReference>
<dbReference type="InterPro" id="IPR042175">
    <property type="entry name" value="Cell/Rod_MreC_2"/>
</dbReference>
<dbReference type="PANTHER" id="PTHR34138:SF1">
    <property type="entry name" value="CELL SHAPE-DETERMINING PROTEIN MREC"/>
    <property type="match status" value="1"/>
</dbReference>
<evidence type="ECO:0000256" key="2">
    <source>
        <dbReference type="ARBA" id="ARBA00013855"/>
    </source>
</evidence>
<comment type="caution">
    <text evidence="8">The sequence shown here is derived from an EMBL/GenBank/DDBJ whole genome shotgun (WGS) entry which is preliminary data.</text>
</comment>
<feature type="domain" description="Rod shape-determining protein MreC beta-barrel core" evidence="7">
    <location>
        <begin position="127"/>
        <end position="266"/>
    </location>
</feature>
<proteinExistence type="inferred from homology"/>
<dbReference type="AlphaFoldDB" id="A0A2M7XFN6"/>
<comment type="function">
    <text evidence="5">Involved in formation and maintenance of cell shape.</text>
</comment>
<evidence type="ECO:0000256" key="4">
    <source>
        <dbReference type="ARBA" id="ARBA00032089"/>
    </source>
</evidence>
<evidence type="ECO:0000256" key="1">
    <source>
        <dbReference type="ARBA" id="ARBA00009369"/>
    </source>
</evidence>
<evidence type="ECO:0000259" key="7">
    <source>
        <dbReference type="Pfam" id="PF04085"/>
    </source>
</evidence>
<keyword evidence="6" id="KW-0472">Membrane</keyword>
<dbReference type="Gene3D" id="2.40.10.340">
    <property type="entry name" value="Rod shape-determining protein MreC, domain 1"/>
    <property type="match status" value="1"/>
</dbReference>
<dbReference type="InterPro" id="IPR042177">
    <property type="entry name" value="Cell/Rod_1"/>
</dbReference>
<organism evidence="8 9">
    <name type="scientific">Candidatus Uhrbacteria bacterium CG_4_9_14_3_um_filter_41_35</name>
    <dbReference type="NCBI Taxonomy" id="1975034"/>
    <lineage>
        <taxon>Bacteria</taxon>
        <taxon>Candidatus Uhriibacteriota</taxon>
    </lineage>
</organism>
<reference evidence="9" key="1">
    <citation type="submission" date="2017-09" db="EMBL/GenBank/DDBJ databases">
        <title>Depth-based differentiation of microbial function through sediment-hosted aquifers and enrichment of novel symbionts in the deep terrestrial subsurface.</title>
        <authorList>
            <person name="Probst A.J."/>
            <person name="Ladd B."/>
            <person name="Jarett J.K."/>
            <person name="Geller-Mcgrath D.E."/>
            <person name="Sieber C.M.K."/>
            <person name="Emerson J.B."/>
            <person name="Anantharaman K."/>
            <person name="Thomas B.C."/>
            <person name="Malmstrom R."/>
            <person name="Stieglmeier M."/>
            <person name="Klingl A."/>
            <person name="Woyke T."/>
            <person name="Ryan C.M."/>
            <person name="Banfield J.F."/>
        </authorList>
    </citation>
    <scope>NUCLEOTIDE SEQUENCE [LARGE SCALE GENOMIC DNA]</scope>
</reference>
<dbReference type="GO" id="GO:0005886">
    <property type="term" value="C:plasma membrane"/>
    <property type="evidence" value="ECO:0007669"/>
    <property type="project" value="TreeGrafter"/>
</dbReference>
<dbReference type="InterPro" id="IPR055342">
    <property type="entry name" value="MreC_beta-barrel_core"/>
</dbReference>
<dbReference type="GO" id="GO:0008360">
    <property type="term" value="P:regulation of cell shape"/>
    <property type="evidence" value="ECO:0007669"/>
    <property type="project" value="UniProtKB-KW"/>
</dbReference>
<evidence type="ECO:0000256" key="3">
    <source>
        <dbReference type="ARBA" id="ARBA00022960"/>
    </source>
</evidence>
<evidence type="ECO:0000256" key="5">
    <source>
        <dbReference type="PIRNR" id="PIRNR038471"/>
    </source>
</evidence>
<sequence>MAFLPTKIPENLKKFIRPASVIFGVVMLFLMLNSFSLTSRMSNDTQAGLFAVGSHVQTIYKKMFSSKTEIIDEGNHYKYLVTNQTLNEVRLFEAEKKVNELQNLLNYKASQPYKTITADIIARSVAGESSILIDQGAEEGLRAGLPVVVGDGYIIGTIISTQPHRSTVRLLRDSNSSIPSALLNGKKVMGLVSGLDSFLLFMDYIPQSEEVGSQMIVVTSGLDKNIPSGLVIGIIDSVVENATAPFKQAYVDPVIDVFDYRSVLILDPQAEIYAE</sequence>
<dbReference type="PIRSF" id="PIRSF038471">
    <property type="entry name" value="MreC"/>
    <property type="match status" value="1"/>
</dbReference>
<dbReference type="Pfam" id="PF04085">
    <property type="entry name" value="MreC"/>
    <property type="match status" value="1"/>
</dbReference>
<dbReference type="Proteomes" id="UP000231263">
    <property type="component" value="Unassembled WGS sequence"/>
</dbReference>
<evidence type="ECO:0000313" key="9">
    <source>
        <dbReference type="Proteomes" id="UP000231263"/>
    </source>
</evidence>
<evidence type="ECO:0000313" key="8">
    <source>
        <dbReference type="EMBL" id="PJA46546.1"/>
    </source>
</evidence>
<keyword evidence="6" id="KW-1133">Transmembrane helix</keyword>
<feature type="transmembrane region" description="Helical" evidence="6">
    <location>
        <begin position="15"/>
        <end position="32"/>
    </location>
</feature>
<keyword evidence="6" id="KW-0812">Transmembrane</keyword>
<gene>
    <name evidence="8" type="ORF">CO173_02150</name>
</gene>
<dbReference type="EMBL" id="PFWT01000009">
    <property type="protein sequence ID" value="PJA46546.1"/>
    <property type="molecule type" value="Genomic_DNA"/>
</dbReference>
<accession>A0A2M7XFN6</accession>
<comment type="similarity">
    <text evidence="1 5">Belongs to the MreC family.</text>
</comment>
<name>A0A2M7XFN6_9BACT</name>
<dbReference type="Gene3D" id="2.40.10.350">
    <property type="entry name" value="Rod shape-determining protein MreC, domain 2"/>
    <property type="match status" value="1"/>
</dbReference>
<dbReference type="InterPro" id="IPR007221">
    <property type="entry name" value="MreC"/>
</dbReference>
<evidence type="ECO:0000256" key="6">
    <source>
        <dbReference type="SAM" id="Phobius"/>
    </source>
</evidence>
<protein>
    <recommendedName>
        <fullName evidence="2 5">Cell shape-determining protein MreC</fullName>
    </recommendedName>
    <alternativeName>
        <fullName evidence="4 5">Cell shape protein MreC</fullName>
    </alternativeName>
</protein>